<keyword evidence="1" id="KW-0732">Signal</keyword>
<dbReference type="STRING" id="650891.SAMN05216203_2844"/>
<gene>
    <name evidence="2" type="ORF">SAMN05216203_2844</name>
</gene>
<dbReference type="AlphaFoldDB" id="A0A1I6JAU5"/>
<accession>A0A1I6JAU5</accession>
<keyword evidence="3" id="KW-1185">Reference proteome</keyword>
<dbReference type="Gene3D" id="2.60.40.1890">
    <property type="entry name" value="PCu(A)C copper chaperone"/>
    <property type="match status" value="1"/>
</dbReference>
<feature type="signal peptide" evidence="1">
    <location>
        <begin position="1"/>
        <end position="26"/>
    </location>
</feature>
<dbReference type="InterPro" id="IPR007410">
    <property type="entry name" value="LpqE-like"/>
</dbReference>
<dbReference type="PANTHER" id="PTHR36302:SF1">
    <property type="entry name" value="COPPER CHAPERONE PCU(A)C"/>
    <property type="match status" value="1"/>
</dbReference>
<dbReference type="OrthoDB" id="9796962at2"/>
<dbReference type="SUPFAM" id="SSF110087">
    <property type="entry name" value="DR1885-like metal-binding protein"/>
    <property type="match status" value="1"/>
</dbReference>
<dbReference type="Proteomes" id="UP000198644">
    <property type="component" value="Unassembled WGS sequence"/>
</dbReference>
<sequence length="164" mass="17531">MQRITPAFVFTALTLAGSLAPVSAGASEYVSGDVVIKQPWSRPTPPGTPVGVGYMTIHNRGEQAVTLVSGESPVAERVTIHESVMQDGLMKMRPLRGGLGIPPGATIELRPHSYHLMLEQLSSPLREGEQVPLTLTFDRVEPVSLELSVGSLDRGRGMGDHTGH</sequence>
<dbReference type="InterPro" id="IPR058248">
    <property type="entry name" value="Lxx211020-like"/>
</dbReference>
<reference evidence="2 3" key="1">
    <citation type="submission" date="2016-10" db="EMBL/GenBank/DDBJ databases">
        <authorList>
            <person name="de Groot N.N."/>
        </authorList>
    </citation>
    <scope>NUCLEOTIDE SEQUENCE [LARGE SCALE GENOMIC DNA]</scope>
    <source>
        <strain evidence="2 3">CGMCC 1.9167</strain>
    </source>
</reference>
<dbReference type="PANTHER" id="PTHR36302">
    <property type="entry name" value="BLR7088 PROTEIN"/>
    <property type="match status" value="1"/>
</dbReference>
<proteinExistence type="predicted"/>
<evidence type="ECO:0000313" key="2">
    <source>
        <dbReference type="EMBL" id="SFR76123.1"/>
    </source>
</evidence>
<dbReference type="RefSeq" id="WP_092014436.1">
    <property type="nucleotide sequence ID" value="NZ_FOYW01000002.1"/>
</dbReference>
<feature type="chain" id="PRO_5011636431" description="Copper(I)-binding protein" evidence="1">
    <location>
        <begin position="27"/>
        <end position="164"/>
    </location>
</feature>
<evidence type="ECO:0000256" key="1">
    <source>
        <dbReference type="SAM" id="SignalP"/>
    </source>
</evidence>
<dbReference type="EMBL" id="FOYW01000002">
    <property type="protein sequence ID" value="SFR76123.1"/>
    <property type="molecule type" value="Genomic_DNA"/>
</dbReference>
<name>A0A1I6JAU5_9GAMM</name>
<organism evidence="2 3">
    <name type="scientific">Marinobacter daqiaonensis</name>
    <dbReference type="NCBI Taxonomy" id="650891"/>
    <lineage>
        <taxon>Bacteria</taxon>
        <taxon>Pseudomonadati</taxon>
        <taxon>Pseudomonadota</taxon>
        <taxon>Gammaproteobacteria</taxon>
        <taxon>Pseudomonadales</taxon>
        <taxon>Marinobacteraceae</taxon>
        <taxon>Marinobacter</taxon>
    </lineage>
</organism>
<evidence type="ECO:0008006" key="4">
    <source>
        <dbReference type="Google" id="ProtNLM"/>
    </source>
</evidence>
<protein>
    <recommendedName>
        <fullName evidence="4">Copper(I)-binding protein</fullName>
    </recommendedName>
</protein>
<dbReference type="Pfam" id="PF04314">
    <property type="entry name" value="PCuAC"/>
    <property type="match status" value="1"/>
</dbReference>
<evidence type="ECO:0000313" key="3">
    <source>
        <dbReference type="Proteomes" id="UP000198644"/>
    </source>
</evidence>
<dbReference type="InterPro" id="IPR036182">
    <property type="entry name" value="PCuAC_sf"/>
</dbReference>